<dbReference type="InterPro" id="IPR037794">
    <property type="entry name" value="TAF12"/>
</dbReference>
<feature type="compositionally biased region" description="Low complexity" evidence="8">
    <location>
        <begin position="51"/>
        <end position="67"/>
    </location>
</feature>
<keyword evidence="11" id="KW-1185">Reference proteome</keyword>
<dbReference type="OrthoDB" id="2193432at2759"/>
<dbReference type="InterPro" id="IPR009072">
    <property type="entry name" value="Histone-fold"/>
</dbReference>
<dbReference type="GO" id="GO:0005669">
    <property type="term" value="C:transcription factor TFIID complex"/>
    <property type="evidence" value="ECO:0007669"/>
    <property type="project" value="InterPro"/>
</dbReference>
<accession>A0A4P9ZGI8</accession>
<evidence type="ECO:0000256" key="4">
    <source>
        <dbReference type="ARBA" id="ARBA00023163"/>
    </source>
</evidence>
<evidence type="ECO:0000256" key="3">
    <source>
        <dbReference type="ARBA" id="ARBA00023015"/>
    </source>
</evidence>
<organism evidence="10 11">
    <name type="scientific">Metschnikowia bicuspidata</name>
    <dbReference type="NCBI Taxonomy" id="27322"/>
    <lineage>
        <taxon>Eukaryota</taxon>
        <taxon>Fungi</taxon>
        <taxon>Dikarya</taxon>
        <taxon>Ascomycota</taxon>
        <taxon>Saccharomycotina</taxon>
        <taxon>Pichiomycetes</taxon>
        <taxon>Metschnikowiaceae</taxon>
        <taxon>Metschnikowia</taxon>
    </lineage>
</organism>
<name>A0A4P9ZGI8_9ASCO</name>
<dbReference type="AlphaFoldDB" id="A0A4P9ZGI8"/>
<dbReference type="FunFam" id="1.10.20.10:FF:000011">
    <property type="entry name" value="Transcription initiation factor TFIID subunit 12"/>
    <property type="match status" value="1"/>
</dbReference>
<evidence type="ECO:0000259" key="9">
    <source>
        <dbReference type="Pfam" id="PF03847"/>
    </source>
</evidence>
<evidence type="ECO:0000256" key="5">
    <source>
        <dbReference type="ARBA" id="ARBA00023242"/>
    </source>
</evidence>
<proteinExistence type="inferred from homology"/>
<dbReference type="GO" id="GO:0046982">
    <property type="term" value="F:protein heterodimerization activity"/>
    <property type="evidence" value="ECO:0007669"/>
    <property type="project" value="InterPro"/>
</dbReference>
<evidence type="ECO:0000256" key="1">
    <source>
        <dbReference type="ARBA" id="ARBA00004123"/>
    </source>
</evidence>
<protein>
    <recommendedName>
        <fullName evidence="6">TBP-associated factor 12</fullName>
    </recommendedName>
    <alternativeName>
        <fullName evidence="7">Transcription initiation factor TFIID subunit 12</fullName>
    </alternativeName>
</protein>
<dbReference type="EMBL" id="ML004433">
    <property type="protein sequence ID" value="RKP32204.1"/>
    <property type="molecule type" value="Genomic_DNA"/>
</dbReference>
<dbReference type="GO" id="GO:0003677">
    <property type="term" value="F:DNA binding"/>
    <property type="evidence" value="ECO:0007669"/>
    <property type="project" value="TreeGrafter"/>
</dbReference>
<sequence>VQPIQPSQATRLLNALKEELSQAQNAGQNSAKAKQHYARAEQIKQVLLNYRQQQQRQRATGAGAATASGAETPNGAGNRPQAPPAGQGSSQNTGGVHTQGQLAQAQYPARGMGNATNIGTVGTVGTGGAPAGSTGGAAAPGAARGAATPASAAPAAVLPKTAVTVEKYQDLRKRLLVLEQKIRSLESSRRPDMTPDDANKLNNEIQETRQKYTHYSRYLSYMKTQLVSQAQSGGLGGAGAAASSASMQSTAPLMVPGAVSNTQMDAGTPGQAVATPAVTNALIAASNTNSAQNAAGPPNPPSPVGITGPAGAKDAVVGAGVNLSQVTKPSVPTLPISSSINVKPSTPVFLKPGANNLRPTLTGGSSTSLGQIVASPAITRMPTYEMASGGPMQDNNGRVLTKRKLTELVNSLGADEGDGKTTIDGDVEELLLDLADEFVSSVTSFACRLAKHRKAESVDVKDVQLHLERNWNMRIPGYATEEIRSTRRWQPSAAYNQKIQGVDIVKAVNGNIN</sequence>
<dbReference type="InterPro" id="IPR003228">
    <property type="entry name" value="TFIID_TAF12_dom"/>
</dbReference>
<dbReference type="SUPFAM" id="SSF47113">
    <property type="entry name" value="Histone-fold"/>
    <property type="match status" value="1"/>
</dbReference>
<dbReference type="CDD" id="cd07981">
    <property type="entry name" value="HFD_TAF12"/>
    <property type="match status" value="1"/>
</dbReference>
<dbReference type="GO" id="GO:0051123">
    <property type="term" value="P:RNA polymerase II preinitiation complex assembly"/>
    <property type="evidence" value="ECO:0007669"/>
    <property type="project" value="TreeGrafter"/>
</dbReference>
<dbReference type="GO" id="GO:0017025">
    <property type="term" value="F:TBP-class protein binding"/>
    <property type="evidence" value="ECO:0007669"/>
    <property type="project" value="TreeGrafter"/>
</dbReference>
<feature type="domain" description="Transcription initiation factor TFIID subunit 12" evidence="9">
    <location>
        <begin position="401"/>
        <end position="473"/>
    </location>
</feature>
<evidence type="ECO:0000256" key="7">
    <source>
        <dbReference type="ARBA" id="ARBA00093657"/>
    </source>
</evidence>
<dbReference type="Gene3D" id="1.10.20.10">
    <property type="entry name" value="Histone, subunit A"/>
    <property type="match status" value="1"/>
</dbReference>
<dbReference type="Pfam" id="PF03847">
    <property type="entry name" value="TFIID_20kDa"/>
    <property type="match status" value="1"/>
</dbReference>
<dbReference type="PANTHER" id="PTHR12264:SF21">
    <property type="entry name" value="TRANSCRIPTION INITIATION FACTOR TFIID SUBUNIT 12"/>
    <property type="match status" value="1"/>
</dbReference>
<gene>
    <name evidence="10" type="ORF">METBISCDRAFT_3645</name>
</gene>
<keyword evidence="5" id="KW-0539">Nucleus</keyword>
<dbReference type="GO" id="GO:0000124">
    <property type="term" value="C:SAGA complex"/>
    <property type="evidence" value="ECO:0007669"/>
    <property type="project" value="InterPro"/>
</dbReference>
<keyword evidence="4" id="KW-0804">Transcription</keyword>
<comment type="subcellular location">
    <subcellularLocation>
        <location evidence="1">Nucleus</location>
    </subcellularLocation>
</comment>
<keyword evidence="3" id="KW-0805">Transcription regulation</keyword>
<evidence type="ECO:0000313" key="11">
    <source>
        <dbReference type="Proteomes" id="UP000268321"/>
    </source>
</evidence>
<evidence type="ECO:0000256" key="6">
    <source>
        <dbReference type="ARBA" id="ARBA00075089"/>
    </source>
</evidence>
<evidence type="ECO:0000256" key="2">
    <source>
        <dbReference type="ARBA" id="ARBA00007530"/>
    </source>
</evidence>
<dbReference type="Proteomes" id="UP000268321">
    <property type="component" value="Unassembled WGS sequence"/>
</dbReference>
<comment type="similarity">
    <text evidence="2">Belongs to the TAF12 family.</text>
</comment>
<evidence type="ECO:0000256" key="8">
    <source>
        <dbReference type="SAM" id="MobiDB-lite"/>
    </source>
</evidence>
<feature type="compositionally biased region" description="Polar residues" evidence="8">
    <location>
        <begin position="87"/>
        <end position="104"/>
    </location>
</feature>
<feature type="non-terminal residue" evidence="10">
    <location>
        <position position="1"/>
    </location>
</feature>
<dbReference type="PANTHER" id="PTHR12264">
    <property type="entry name" value="TRANSCRIPTION INITIATION FACTOR TFIID SUBUNIT 12"/>
    <property type="match status" value="1"/>
</dbReference>
<evidence type="ECO:0000313" key="10">
    <source>
        <dbReference type="EMBL" id="RKP32204.1"/>
    </source>
</evidence>
<feature type="region of interest" description="Disordered" evidence="8">
    <location>
        <begin position="49"/>
        <end position="106"/>
    </location>
</feature>
<reference evidence="11" key="1">
    <citation type="journal article" date="2018" name="Nat. Microbiol.">
        <title>Leveraging single-cell genomics to expand the fungal tree of life.</title>
        <authorList>
            <person name="Ahrendt S.R."/>
            <person name="Quandt C.A."/>
            <person name="Ciobanu D."/>
            <person name="Clum A."/>
            <person name="Salamov A."/>
            <person name="Andreopoulos B."/>
            <person name="Cheng J.F."/>
            <person name="Woyke T."/>
            <person name="Pelin A."/>
            <person name="Henrissat B."/>
            <person name="Reynolds N.K."/>
            <person name="Benny G.L."/>
            <person name="Smith M.E."/>
            <person name="James T.Y."/>
            <person name="Grigoriev I.V."/>
        </authorList>
    </citation>
    <scope>NUCLEOTIDE SEQUENCE [LARGE SCALE GENOMIC DNA]</scope>
    <source>
        <strain evidence="11">Baker2002</strain>
    </source>
</reference>
<feature type="non-terminal residue" evidence="10">
    <location>
        <position position="513"/>
    </location>
</feature>